<reference evidence="1 2" key="1">
    <citation type="journal article" date="2013" name="Nature">
        <title>Anaerobic oxidation of methane coupled to nitrate reduction in a novel archaeal lineage.</title>
        <authorList>
            <person name="Haroon M.F."/>
            <person name="Hu S."/>
            <person name="Shi Y."/>
            <person name="Imelfort M."/>
            <person name="Keller J."/>
            <person name="Hugenholtz P."/>
            <person name="Yuan Z."/>
            <person name="Tyson G.W."/>
        </authorList>
    </citation>
    <scope>NUCLEOTIDE SEQUENCE [LARGE SCALE GENOMIC DNA]</scope>
    <source>
        <strain evidence="1 2">ANME-2d</strain>
    </source>
</reference>
<proteinExistence type="predicted"/>
<comment type="caution">
    <text evidence="1">The sequence shown here is derived from an EMBL/GenBank/DDBJ whole genome shotgun (WGS) entry which is preliminary data.</text>
</comment>
<evidence type="ECO:0000313" key="2">
    <source>
        <dbReference type="Proteomes" id="UP000027153"/>
    </source>
</evidence>
<dbReference type="EMBL" id="JMIY01000003">
    <property type="protein sequence ID" value="KCZ72219.1"/>
    <property type="molecule type" value="Genomic_DNA"/>
</dbReference>
<dbReference type="OrthoDB" id="301436at2157"/>
<evidence type="ECO:0000313" key="1">
    <source>
        <dbReference type="EMBL" id="KCZ72219.1"/>
    </source>
</evidence>
<keyword evidence="2" id="KW-1185">Reference proteome</keyword>
<gene>
    <name evidence="1" type="ORF">ANME2D_01623</name>
</gene>
<dbReference type="RefSeq" id="WP_048090289.1">
    <property type="nucleotide sequence ID" value="NZ_JMIY01000003.1"/>
</dbReference>
<accession>A0A062V8X5</accession>
<dbReference type="AlphaFoldDB" id="A0A062V8X5"/>
<name>A0A062V8X5_9EURY</name>
<dbReference type="Proteomes" id="UP000027153">
    <property type="component" value="Unassembled WGS sequence"/>
</dbReference>
<sequence length="72" mass="8019">MPFDFTLTKFRALCSAIAQHYPTLTLAEYFGGLELPDRFAMMRHDIDRRAGSALGTARVEQELGVKAIESEG</sequence>
<protein>
    <submittedName>
        <fullName evidence="1">Uncharacterized protein</fullName>
    </submittedName>
</protein>
<organism evidence="1 2">
    <name type="scientific">Candidatus Methanoperedens nitratireducens</name>
    <dbReference type="NCBI Taxonomy" id="1392998"/>
    <lineage>
        <taxon>Archaea</taxon>
        <taxon>Methanobacteriati</taxon>
        <taxon>Methanobacteriota</taxon>
        <taxon>Stenosarchaea group</taxon>
        <taxon>Methanomicrobia</taxon>
        <taxon>Methanosarcinales</taxon>
        <taxon>ANME-2 cluster</taxon>
        <taxon>Candidatus Methanoperedentaceae</taxon>
        <taxon>Candidatus Methanoperedens</taxon>
    </lineage>
</organism>